<evidence type="ECO:0000256" key="3">
    <source>
        <dbReference type="ARBA" id="ARBA00022679"/>
    </source>
</evidence>
<reference evidence="4 5" key="1">
    <citation type="journal article" date="2014" name="PLoS Genet.">
        <title>Phylogenetically driven sequencing of extremely halophilic archaea reveals strategies for static and dynamic osmo-response.</title>
        <authorList>
            <person name="Becker E.A."/>
            <person name="Seitzer P.M."/>
            <person name="Tritt A."/>
            <person name="Larsen D."/>
            <person name="Krusor M."/>
            <person name="Yao A.I."/>
            <person name="Wu D."/>
            <person name="Madern D."/>
            <person name="Eisen J.A."/>
            <person name="Darling A.E."/>
            <person name="Facciotti M.T."/>
        </authorList>
    </citation>
    <scope>NUCLEOTIDE SEQUENCE [LARGE SCALE GENOMIC DNA]</scope>
    <source>
        <strain evidence="4 5">JCM 13552</strain>
    </source>
</reference>
<dbReference type="NCBIfam" id="TIGR00027">
    <property type="entry name" value="mthyl_TIGR00027"/>
    <property type="match status" value="1"/>
</dbReference>
<evidence type="ECO:0000313" key="4">
    <source>
        <dbReference type="EMBL" id="EMA54447.1"/>
    </source>
</evidence>
<dbReference type="AlphaFoldDB" id="M0N910"/>
<dbReference type="EMBL" id="AOMF01000138">
    <property type="protein sequence ID" value="EMA54447.1"/>
    <property type="molecule type" value="Genomic_DNA"/>
</dbReference>
<name>M0N910_9EURY</name>
<dbReference type="PANTHER" id="PTHR43619:SF2">
    <property type="entry name" value="S-ADENOSYL-L-METHIONINE-DEPENDENT METHYLTRANSFERASES SUPERFAMILY PROTEIN"/>
    <property type="match status" value="1"/>
</dbReference>
<sequence length="299" mass="33541">MPTDALSRTALGAAFLRARESVRPERERLFEDPFAYDLLPSLYDSPLYRAFYHLLDLPVIGSTMEASLDRQIPGVVGGILGRTCFIDEVLREALAEGFEQVVILGAGLDSRPYRIAGVDKSHVFELDQPATQQYKRTRLQNALDVLPSHVTFVPIDFEHQELANTLTTAGFREDVKTVFIWEGVTQYLTAEAVDATLRSVSDIAADGSRLVFTFVHGGVLDGSVQLGGADTLERFSERGEPWVFGLRPARVESYLTARHFRQVEQADHETYLERYFKPVGRQPKIMEIEFTVLAEVDVS</sequence>
<dbReference type="InterPro" id="IPR007213">
    <property type="entry name" value="Ppm1/Ppm2/Tcmp"/>
</dbReference>
<dbReference type="eggNOG" id="arCOG03588">
    <property type="taxonomic scope" value="Archaea"/>
</dbReference>
<dbReference type="RefSeq" id="WP_007738951.1">
    <property type="nucleotide sequence ID" value="NZ_AOMF01000138.1"/>
</dbReference>
<dbReference type="InterPro" id="IPR011610">
    <property type="entry name" value="SAM_mthyl_Trfase_ML2640-like"/>
</dbReference>
<dbReference type="Gene3D" id="3.40.50.150">
    <property type="entry name" value="Vaccinia Virus protein VP39"/>
    <property type="match status" value="1"/>
</dbReference>
<dbReference type="Proteomes" id="UP000011680">
    <property type="component" value="Unassembled WGS sequence"/>
</dbReference>
<dbReference type="InterPro" id="IPR029063">
    <property type="entry name" value="SAM-dependent_MTases_sf"/>
</dbReference>
<keyword evidence="2 4" id="KW-0489">Methyltransferase</keyword>
<dbReference type="GO" id="GO:0008168">
    <property type="term" value="F:methyltransferase activity"/>
    <property type="evidence" value="ECO:0007669"/>
    <property type="project" value="UniProtKB-KW"/>
</dbReference>
<proteinExistence type="inferred from homology"/>
<evidence type="ECO:0000256" key="1">
    <source>
        <dbReference type="ARBA" id="ARBA00008138"/>
    </source>
</evidence>
<evidence type="ECO:0000256" key="2">
    <source>
        <dbReference type="ARBA" id="ARBA00022603"/>
    </source>
</evidence>
<dbReference type="STRING" id="1227457.C451_06635"/>
<keyword evidence="3 4" id="KW-0808">Transferase</keyword>
<organism evidence="4 5">
    <name type="scientific">Halococcus thailandensis JCM 13552</name>
    <dbReference type="NCBI Taxonomy" id="1227457"/>
    <lineage>
        <taxon>Archaea</taxon>
        <taxon>Methanobacteriati</taxon>
        <taxon>Methanobacteriota</taxon>
        <taxon>Stenosarchaea group</taxon>
        <taxon>Halobacteria</taxon>
        <taxon>Halobacteriales</taxon>
        <taxon>Halococcaceae</taxon>
        <taxon>Halococcus</taxon>
    </lineage>
</organism>
<comment type="caution">
    <text evidence="4">The sequence shown here is derived from an EMBL/GenBank/DDBJ whole genome shotgun (WGS) entry which is preliminary data.</text>
</comment>
<keyword evidence="5" id="KW-1185">Reference proteome</keyword>
<protein>
    <submittedName>
        <fullName evidence="4">Methyltransferase</fullName>
    </submittedName>
</protein>
<dbReference type="PATRIC" id="fig|1227457.3.peg.1184"/>
<evidence type="ECO:0000313" key="5">
    <source>
        <dbReference type="Proteomes" id="UP000011680"/>
    </source>
</evidence>
<dbReference type="OrthoDB" id="68097at2157"/>
<dbReference type="Pfam" id="PF04072">
    <property type="entry name" value="LCM"/>
    <property type="match status" value="1"/>
</dbReference>
<gene>
    <name evidence="4" type="ORF">C451_06635</name>
</gene>
<comment type="similarity">
    <text evidence="1">Belongs to the UPF0677 family.</text>
</comment>
<dbReference type="PANTHER" id="PTHR43619">
    <property type="entry name" value="S-ADENOSYL-L-METHIONINE-DEPENDENT METHYLTRANSFERASE YKTD-RELATED"/>
    <property type="match status" value="1"/>
</dbReference>
<dbReference type="GO" id="GO:0032259">
    <property type="term" value="P:methylation"/>
    <property type="evidence" value="ECO:0007669"/>
    <property type="project" value="UniProtKB-KW"/>
</dbReference>
<accession>M0N910</accession>
<dbReference type="SUPFAM" id="SSF53335">
    <property type="entry name" value="S-adenosyl-L-methionine-dependent methyltransferases"/>
    <property type="match status" value="1"/>
</dbReference>